<sequence length="482" mass="56193">MTSLELDLDPFADWTPHEKQIEVMECDARNVVMNCGRRGGKTNVGARKFFDNILADIEAGKGLPYKPPLNLKKVKKPKPRLEYWCVAPDYNMSEIQQEELSQVIPEDMIDTWNASGNFVWLTGYILIRFKSAENPKKLVGRGLDGVWLDEASKMKPETWSGYLAYALADKGGWSIWTTTPEGINWFAEEIVLRGQFIDAGLEDDRYQDDPDWRNFYWTSKDNPIPELQKNIQRMIETYPERYVKREIYAKFNVFHGQVYEEFDRSVHCVDIRPVDLARRLFVVTYPDGEEREVMFKRYIGGMDHGWNDPAVLLVFGCTDEDYYLIEESYRQQTNVLVVDDQGKLEDCLVKRYLELQKNYPMDVIWADPSEPEDISTYRRYKLPVYPAENAIGPGIRRVSSLYKVKESSGRPNLYIARTAVETTKETGNYKYKEQNGIMLEEPVDKDNHTQDAKRYATYSDWLMLLQAKKREDRKKNGKGGWI</sequence>
<dbReference type="EMBL" id="CP042161">
    <property type="protein sequence ID" value="QDS32516.1"/>
    <property type="molecule type" value="Genomic_DNA"/>
</dbReference>
<dbReference type="RefSeq" id="WP_144612406.1">
    <property type="nucleotide sequence ID" value="NZ_CP042161.1"/>
</dbReference>
<protein>
    <submittedName>
        <fullName evidence="1">Terminase</fullName>
    </submittedName>
</protein>
<dbReference type="Gene3D" id="3.40.50.300">
    <property type="entry name" value="P-loop containing nucleotide triphosphate hydrolases"/>
    <property type="match status" value="1"/>
</dbReference>
<gene>
    <name evidence="1" type="ORF">FPS98_00135</name>
</gene>
<evidence type="ECO:0000313" key="2">
    <source>
        <dbReference type="Proteomes" id="UP000317713"/>
    </source>
</evidence>
<organism evidence="1 2">
    <name type="scientific">Brevibacillus brevis</name>
    <name type="common">Bacillus brevis</name>
    <dbReference type="NCBI Taxonomy" id="1393"/>
    <lineage>
        <taxon>Bacteria</taxon>
        <taxon>Bacillati</taxon>
        <taxon>Bacillota</taxon>
        <taxon>Bacilli</taxon>
        <taxon>Bacillales</taxon>
        <taxon>Paenibacillaceae</taxon>
        <taxon>Brevibacillus</taxon>
    </lineage>
</organism>
<dbReference type="Gene3D" id="3.30.420.280">
    <property type="match status" value="1"/>
</dbReference>
<name>A0A517I113_BREBE</name>
<evidence type="ECO:0000313" key="1">
    <source>
        <dbReference type="EMBL" id="QDS32516.1"/>
    </source>
</evidence>
<dbReference type="AlphaFoldDB" id="A0A517I113"/>
<dbReference type="Pfam" id="PF03237">
    <property type="entry name" value="Terminase_6N"/>
    <property type="match status" value="1"/>
</dbReference>
<dbReference type="Proteomes" id="UP000317713">
    <property type="component" value="Chromosome"/>
</dbReference>
<dbReference type="InterPro" id="IPR027417">
    <property type="entry name" value="P-loop_NTPase"/>
</dbReference>
<accession>A0A517I113</accession>
<proteinExistence type="predicted"/>
<reference evidence="1 2" key="1">
    <citation type="submission" date="2019-07" db="EMBL/GenBank/DDBJ databases">
        <title>Characterization of Brevibacillus brevis HK544, as a potential biocontrol agent.</title>
        <authorList>
            <person name="Kim H."/>
        </authorList>
    </citation>
    <scope>NUCLEOTIDE SEQUENCE [LARGE SCALE GENOMIC DNA]</scope>
    <source>
        <strain evidence="1 2">HK544</strain>
    </source>
</reference>